<dbReference type="CDD" id="cd07743">
    <property type="entry name" value="metallo-hydrolase-like_MBL-fold"/>
    <property type="match status" value="1"/>
</dbReference>
<dbReference type="GO" id="GO:0004416">
    <property type="term" value="F:hydroxyacylglutathione hydrolase activity"/>
    <property type="evidence" value="ECO:0007669"/>
    <property type="project" value="UniProtKB-EC"/>
</dbReference>
<accession>A0A8A0RKJ8</accession>
<name>A0A8A0RKJ8_9FIRM</name>
<reference evidence="2" key="1">
    <citation type="submission" date="2020-07" db="EMBL/GenBank/DDBJ databases">
        <title>Koleobacter methoxysyntrophicus gen. nov., sp. nov., a novel anaerobic bacterium isolated from deep subsurface oil field and proposal of Koleobacterales ord. nov. in the phylum Firmicutes.</title>
        <authorList>
            <person name="Sakamoto S."/>
            <person name="Tamaki H."/>
        </authorList>
    </citation>
    <scope>NUCLEOTIDE SEQUENCE</scope>
    <source>
        <strain evidence="2">NRmbB1</strain>
    </source>
</reference>
<dbReference type="InterPro" id="IPR036866">
    <property type="entry name" value="RibonucZ/Hydroxyglut_hydro"/>
</dbReference>
<dbReference type="KEGG" id="kme:H0A61_01098"/>
<sequence length="297" mass="33485">MALELKQIRGNTYYLKGSVNSGVYIIDDNKCILIDTGLDETIGRQILRALEGANLIPTAIINTHSHADHFGANAVVKQRSGARVYATPFEKAVIENPYLEPFYLFSAAPFRELENKFLMGIPCRVDSAIEFPDLEFDDFPVKIIPLKGHSPQQIGVATPDNVLFAADSYFSPEIIDKYKLPYFSDITNTLKTLESLKTSEYAYYLPCHGEVTTAPQKAIDKNISAIQDTRELILEMLNTPMTREEIMAVVVERYNIKLSSTQYVLTLSAVSAYLSHLKNENLLKIEYNKGGLYWKKK</sequence>
<keyword evidence="3" id="KW-1185">Reference proteome</keyword>
<dbReference type="Proteomes" id="UP000662904">
    <property type="component" value="Chromosome"/>
</dbReference>
<gene>
    <name evidence="2" type="primary">gloB</name>
    <name evidence="2" type="ORF">H0A61_01098</name>
</gene>
<protein>
    <submittedName>
        <fullName evidence="2">Hydroxyacylglutathione hydrolase</fullName>
        <ecNumber evidence="2">3.1.2.6</ecNumber>
    </submittedName>
</protein>
<dbReference type="PANTHER" id="PTHR42951">
    <property type="entry name" value="METALLO-BETA-LACTAMASE DOMAIN-CONTAINING"/>
    <property type="match status" value="1"/>
</dbReference>
<dbReference type="EMBL" id="CP059066">
    <property type="protein sequence ID" value="QSQ08753.1"/>
    <property type="molecule type" value="Genomic_DNA"/>
</dbReference>
<keyword evidence="2" id="KW-0378">Hydrolase</keyword>
<dbReference type="InterPro" id="IPR050855">
    <property type="entry name" value="NDM-1-like"/>
</dbReference>
<dbReference type="InterPro" id="IPR001279">
    <property type="entry name" value="Metallo-B-lactamas"/>
</dbReference>
<dbReference type="EC" id="3.1.2.6" evidence="2"/>
<proteinExistence type="predicted"/>
<dbReference type="RefSeq" id="WP_206708957.1">
    <property type="nucleotide sequence ID" value="NZ_CP059066.1"/>
</dbReference>
<dbReference type="SUPFAM" id="SSF56281">
    <property type="entry name" value="Metallo-hydrolase/oxidoreductase"/>
    <property type="match status" value="1"/>
</dbReference>
<evidence type="ECO:0000313" key="3">
    <source>
        <dbReference type="Proteomes" id="UP000662904"/>
    </source>
</evidence>
<dbReference type="Pfam" id="PF00753">
    <property type="entry name" value="Lactamase_B"/>
    <property type="match status" value="1"/>
</dbReference>
<dbReference type="PANTHER" id="PTHR42951:SF14">
    <property type="entry name" value="METALLO-BETA-LACTAMASE SUPERFAMILY PROTEIN"/>
    <property type="match status" value="1"/>
</dbReference>
<dbReference type="AlphaFoldDB" id="A0A8A0RKJ8"/>
<evidence type="ECO:0000259" key="1">
    <source>
        <dbReference type="SMART" id="SM00849"/>
    </source>
</evidence>
<evidence type="ECO:0000313" key="2">
    <source>
        <dbReference type="EMBL" id="QSQ08753.1"/>
    </source>
</evidence>
<organism evidence="2 3">
    <name type="scientific">Koleobacter methoxysyntrophicus</name>
    <dbReference type="NCBI Taxonomy" id="2751313"/>
    <lineage>
        <taxon>Bacteria</taxon>
        <taxon>Bacillati</taxon>
        <taxon>Bacillota</taxon>
        <taxon>Clostridia</taxon>
        <taxon>Koleobacterales</taxon>
        <taxon>Koleobacteraceae</taxon>
        <taxon>Koleobacter</taxon>
    </lineage>
</organism>
<feature type="domain" description="Metallo-beta-lactamase" evidence="1">
    <location>
        <begin position="19"/>
        <end position="208"/>
    </location>
</feature>
<dbReference type="Gene3D" id="3.60.15.10">
    <property type="entry name" value="Ribonuclease Z/Hydroxyacylglutathione hydrolase-like"/>
    <property type="match status" value="1"/>
</dbReference>
<dbReference type="SMART" id="SM00849">
    <property type="entry name" value="Lactamase_B"/>
    <property type="match status" value="1"/>
</dbReference>